<proteinExistence type="predicted"/>
<dbReference type="EMBL" id="CP064781">
    <property type="protein sequence ID" value="QRJ62106.1"/>
    <property type="molecule type" value="Genomic_DNA"/>
</dbReference>
<name>A0A974PVL1_9RHOO</name>
<sequence length="145" mass="14980">MLFALTGFLLNHRAVLKIPALERQEVRQVLALPEPAASPERLAGQLAGMLALPPAASRSPPRSPGWPAESPESAVAGRAGADHRRRRPASAACRSAHAGNAALRAAGRAPAHAGTAAGWIRASRIGRFASAASDASAMSAYHIQV</sequence>
<feature type="region of interest" description="Disordered" evidence="1">
    <location>
        <begin position="49"/>
        <end position="97"/>
    </location>
</feature>
<evidence type="ECO:0000256" key="1">
    <source>
        <dbReference type="SAM" id="MobiDB-lite"/>
    </source>
</evidence>
<feature type="compositionally biased region" description="Low complexity" evidence="1">
    <location>
        <begin position="50"/>
        <end position="60"/>
    </location>
</feature>
<evidence type="ECO:0000313" key="2">
    <source>
        <dbReference type="EMBL" id="QRJ62106.1"/>
    </source>
</evidence>
<evidence type="ECO:0000313" key="3">
    <source>
        <dbReference type="Proteomes" id="UP000663444"/>
    </source>
</evidence>
<dbReference type="RefSeq" id="WP_203385633.1">
    <property type="nucleotide sequence ID" value="NZ_CP064781.1"/>
</dbReference>
<accession>A0A974PVL1</accession>
<gene>
    <name evidence="2" type="ORF">IWH25_09800</name>
</gene>
<organism evidence="2 3">
    <name type="scientific">Azospira restricta</name>
    <dbReference type="NCBI Taxonomy" id="404405"/>
    <lineage>
        <taxon>Bacteria</taxon>
        <taxon>Pseudomonadati</taxon>
        <taxon>Pseudomonadota</taxon>
        <taxon>Betaproteobacteria</taxon>
        <taxon>Rhodocyclales</taxon>
        <taxon>Rhodocyclaceae</taxon>
        <taxon>Azospira</taxon>
    </lineage>
</organism>
<protein>
    <submittedName>
        <fullName evidence="2">Uncharacterized protein</fullName>
    </submittedName>
</protein>
<dbReference type="AlphaFoldDB" id="A0A974PVL1"/>
<keyword evidence="3" id="KW-1185">Reference proteome</keyword>
<dbReference type="Proteomes" id="UP000663444">
    <property type="component" value="Chromosome"/>
</dbReference>
<reference evidence="2" key="1">
    <citation type="submission" date="2020-11" db="EMBL/GenBank/DDBJ databases">
        <title>Azospira restricta DSM 18626 genome sequence.</title>
        <authorList>
            <person name="Moe W.M."/>
        </authorList>
    </citation>
    <scope>NUCLEOTIDE SEQUENCE</scope>
    <source>
        <strain evidence="2">DSM 18626</strain>
    </source>
</reference>
<dbReference type="KEGG" id="ares:IWH25_09800"/>